<comment type="caution">
    <text evidence="2">The sequence shown here is derived from an EMBL/GenBank/DDBJ whole genome shotgun (WGS) entry which is preliminary data.</text>
</comment>
<gene>
    <name evidence="2" type="ORF">H6A24_07650</name>
</gene>
<evidence type="ECO:0000313" key="2">
    <source>
        <dbReference type="EMBL" id="MBM6806369.1"/>
    </source>
</evidence>
<proteinExistence type="predicted"/>
<keyword evidence="3" id="KW-1185">Reference proteome</keyword>
<organism evidence="2 3">
    <name type="scientific">Bacteroides caecicola</name>
    <dbReference type="NCBI Taxonomy" id="1462569"/>
    <lineage>
        <taxon>Bacteria</taxon>
        <taxon>Pseudomonadati</taxon>
        <taxon>Bacteroidota</taxon>
        <taxon>Bacteroidia</taxon>
        <taxon>Bacteroidales</taxon>
        <taxon>Bacteroidaceae</taxon>
        <taxon>Bacteroides</taxon>
    </lineage>
</organism>
<evidence type="ECO:0000256" key="1">
    <source>
        <dbReference type="SAM" id="SignalP"/>
    </source>
</evidence>
<keyword evidence="1" id="KW-0732">Signal</keyword>
<accession>A0ABS2F9D1</accession>
<dbReference type="RefSeq" id="WP_204500123.1">
    <property type="nucleotide sequence ID" value="NZ_JACJKJ010000007.1"/>
</dbReference>
<feature type="chain" id="PRO_5046463744" description="DUF3078 domain-containing protein" evidence="1">
    <location>
        <begin position="25"/>
        <end position="283"/>
    </location>
</feature>
<dbReference type="EMBL" id="JACJKJ010000007">
    <property type="protein sequence ID" value="MBM6806369.1"/>
    <property type="molecule type" value="Genomic_DNA"/>
</dbReference>
<evidence type="ECO:0000313" key="3">
    <source>
        <dbReference type="Proteomes" id="UP000782117"/>
    </source>
</evidence>
<feature type="signal peptide" evidence="1">
    <location>
        <begin position="1"/>
        <end position="24"/>
    </location>
</feature>
<sequence>MKTNLFLILLFCSLVALSTSSCSTKEMEELTVTQSEQTLEETQMRELILYVQELTPSPVVQSRGFWGRLKSWFKRIGSADSGSWKWAGDEGVTGFGRRLQISITCSLITALNPGGGVRPIWNINNEWKVYPMATREYQKAGNLHNQAIYELVRENPGLKNGTMSEDQILTSVSKKVKSLGENGDLSSLQRGKLLSLLRSLKLANSDTEVINAFVSGPMPTLDAEYEFLSEYLDGVLATNSKEESISFTNQVYAKIDGLSAVKKETLKTMVSLALCSVNLWDAQ</sequence>
<protein>
    <recommendedName>
        <fullName evidence="4">DUF3078 domain-containing protein</fullName>
    </recommendedName>
</protein>
<dbReference type="Proteomes" id="UP000782117">
    <property type="component" value="Unassembled WGS sequence"/>
</dbReference>
<dbReference type="PROSITE" id="PS51257">
    <property type="entry name" value="PROKAR_LIPOPROTEIN"/>
    <property type="match status" value="1"/>
</dbReference>
<evidence type="ECO:0008006" key="4">
    <source>
        <dbReference type="Google" id="ProtNLM"/>
    </source>
</evidence>
<name>A0ABS2F9D1_9BACE</name>
<reference evidence="2 3" key="1">
    <citation type="journal article" date="2021" name="Sci. Rep.">
        <title>The distribution of antibiotic resistance genes in chicken gut microbiota commensals.</title>
        <authorList>
            <person name="Juricova H."/>
            <person name="Matiasovicova J."/>
            <person name="Kubasova T."/>
            <person name="Cejkova D."/>
            <person name="Rychlik I."/>
        </authorList>
    </citation>
    <scope>NUCLEOTIDE SEQUENCE [LARGE SCALE GENOMIC DNA]</scope>
    <source>
        <strain evidence="2 3">An768</strain>
    </source>
</reference>